<dbReference type="AlphaFoldDB" id="A0A2U1ZWV6"/>
<comment type="function">
    <text evidence="3">Required for formate dehydrogenase (FDH) activity. Acts as a sulfur carrier protein that transfers sulfur from IscS to the molybdenum cofactor prior to its insertion into FDH.</text>
</comment>
<keyword evidence="5" id="KW-1185">Reference proteome</keyword>
<dbReference type="Gene3D" id="3.10.20.10">
    <property type="match status" value="1"/>
</dbReference>
<comment type="caution">
    <text evidence="4">The sequence shown here is derived from an EMBL/GenBank/DDBJ whole genome shotgun (WGS) entry which is preliminary data.</text>
</comment>
<accession>A0A2U1ZWV6</accession>
<dbReference type="NCBIfam" id="NF001943">
    <property type="entry name" value="PRK00724.1-2"/>
    <property type="match status" value="1"/>
</dbReference>
<dbReference type="GO" id="GO:0005737">
    <property type="term" value="C:cytoplasm"/>
    <property type="evidence" value="ECO:0007669"/>
    <property type="project" value="UniProtKB-SubCell"/>
</dbReference>
<dbReference type="RefSeq" id="WP_109229783.1">
    <property type="nucleotide sequence ID" value="NZ_PYHR01000002.1"/>
</dbReference>
<dbReference type="GO" id="GO:0097163">
    <property type="term" value="F:sulfur carrier activity"/>
    <property type="evidence" value="ECO:0007669"/>
    <property type="project" value="UniProtKB-UniRule"/>
</dbReference>
<evidence type="ECO:0000313" key="5">
    <source>
        <dbReference type="Proteomes" id="UP000245166"/>
    </source>
</evidence>
<dbReference type="PIRSF" id="PIRSF015626">
    <property type="entry name" value="FdhD"/>
    <property type="match status" value="1"/>
</dbReference>
<dbReference type="Gene3D" id="3.40.140.10">
    <property type="entry name" value="Cytidine Deaminase, domain 2"/>
    <property type="match status" value="1"/>
</dbReference>
<comment type="caution">
    <text evidence="3">Lacks conserved residue(s) required for the propagation of feature annotation.</text>
</comment>
<dbReference type="SUPFAM" id="SSF53927">
    <property type="entry name" value="Cytidine deaminase-like"/>
    <property type="match status" value="1"/>
</dbReference>
<comment type="subcellular location">
    <subcellularLocation>
        <location evidence="3">Cytoplasm</location>
    </subcellularLocation>
</comment>
<keyword evidence="1 3" id="KW-0963">Cytoplasm</keyword>
<gene>
    <name evidence="3" type="primary">fdhD</name>
    <name evidence="4" type="ORF">C8046_12775</name>
</gene>
<dbReference type="PANTHER" id="PTHR30592">
    <property type="entry name" value="FORMATE DEHYDROGENASE"/>
    <property type="match status" value="1"/>
</dbReference>
<evidence type="ECO:0000313" key="4">
    <source>
        <dbReference type="EMBL" id="PWD51402.1"/>
    </source>
</evidence>
<reference evidence="4 5" key="1">
    <citation type="submission" date="2018-03" db="EMBL/GenBank/DDBJ databases">
        <title>Genome assembly of novel Miniimonas species PCH200.</title>
        <authorList>
            <person name="Thakur V."/>
            <person name="Kumar V."/>
            <person name="Singh D."/>
        </authorList>
    </citation>
    <scope>NUCLEOTIDE SEQUENCE [LARGE SCALE GENOMIC DNA]</scope>
    <source>
        <strain evidence="4 5">PCH200</strain>
    </source>
</reference>
<name>A0A2U1ZWV6_9MICO</name>
<dbReference type="InterPro" id="IPR003786">
    <property type="entry name" value="FdhD"/>
</dbReference>
<dbReference type="HAMAP" id="MF_00187">
    <property type="entry name" value="FdhD"/>
    <property type="match status" value="1"/>
</dbReference>
<dbReference type="Pfam" id="PF02634">
    <property type="entry name" value="FdhD-NarQ"/>
    <property type="match status" value="1"/>
</dbReference>
<dbReference type="EMBL" id="PYHR01000002">
    <property type="protein sequence ID" value="PWD51402.1"/>
    <property type="molecule type" value="Genomic_DNA"/>
</dbReference>
<dbReference type="NCBIfam" id="TIGR00129">
    <property type="entry name" value="fdhD_narQ"/>
    <property type="match status" value="1"/>
</dbReference>
<dbReference type="PANTHER" id="PTHR30592:SF1">
    <property type="entry name" value="SULFUR CARRIER PROTEIN FDHD"/>
    <property type="match status" value="1"/>
</dbReference>
<evidence type="ECO:0000256" key="2">
    <source>
        <dbReference type="ARBA" id="ARBA00023150"/>
    </source>
</evidence>
<dbReference type="GO" id="GO:0016783">
    <property type="term" value="F:sulfurtransferase activity"/>
    <property type="evidence" value="ECO:0007669"/>
    <property type="project" value="InterPro"/>
</dbReference>
<protein>
    <recommendedName>
        <fullName evidence="3">Sulfur carrier protein FdhD</fullName>
    </recommendedName>
</protein>
<keyword evidence="2 3" id="KW-0501">Molybdenum cofactor biosynthesis</keyword>
<comment type="similarity">
    <text evidence="3">Belongs to the FdhD family.</text>
</comment>
<dbReference type="Proteomes" id="UP000245166">
    <property type="component" value="Unassembled WGS sequence"/>
</dbReference>
<dbReference type="InterPro" id="IPR016193">
    <property type="entry name" value="Cytidine_deaminase-like"/>
</dbReference>
<organism evidence="4 5">
    <name type="scientific">Serinibacter arcticus</name>
    <dbReference type="NCBI Taxonomy" id="1655435"/>
    <lineage>
        <taxon>Bacteria</taxon>
        <taxon>Bacillati</taxon>
        <taxon>Actinomycetota</taxon>
        <taxon>Actinomycetes</taxon>
        <taxon>Micrococcales</taxon>
        <taxon>Beutenbergiaceae</taxon>
        <taxon>Serinibacter</taxon>
    </lineage>
</organism>
<dbReference type="OrthoDB" id="3197277at2"/>
<evidence type="ECO:0000256" key="1">
    <source>
        <dbReference type="ARBA" id="ARBA00022490"/>
    </source>
</evidence>
<dbReference type="GO" id="GO:0006777">
    <property type="term" value="P:Mo-molybdopterin cofactor biosynthetic process"/>
    <property type="evidence" value="ECO:0007669"/>
    <property type="project" value="UniProtKB-UniRule"/>
</dbReference>
<sequence>MARTTQRRPVTRLRVGRAAVVRPDTLAAEEPLEIRVAGRAFAVTMRTPGHDFELAAGFLVSEGVIARREDFAAADYAPGRLADGSNTFNVVDVALAAGVAPPAPELTKAFYTTSSCGICGKASISAVRTVSQHAVVGDPVTVELERLLSFPDLLRERQAIFDSTGGLHAAGLFDAASGELLVLREDVGRHNAVDKVVGWALLNDRLPLTGCVLQVSGRASFELVQKASMAGIPVLSAVSAPSSLAADLADEIGLTLVGFVRGESAVVYTRPDRILALDAPAP</sequence>
<evidence type="ECO:0000256" key="3">
    <source>
        <dbReference type="HAMAP-Rule" id="MF_00187"/>
    </source>
</evidence>
<feature type="active site" description="Cysteine persulfide intermediate" evidence="3">
    <location>
        <position position="116"/>
    </location>
</feature>
<proteinExistence type="inferred from homology"/>